<protein>
    <recommendedName>
        <fullName evidence="2">F-box domain-containing protein</fullName>
    </recommendedName>
</protein>
<accession>A0A3P6CUD0</accession>
<dbReference type="EMBL" id="LR031873">
    <property type="protein sequence ID" value="VDD13931.1"/>
    <property type="molecule type" value="Genomic_DNA"/>
</dbReference>
<gene>
    <name evidence="3" type="ORF">BOLC4T27398H</name>
</gene>
<keyword evidence="1" id="KW-0472">Membrane</keyword>
<dbReference type="InterPro" id="IPR036047">
    <property type="entry name" value="F-box-like_dom_sf"/>
</dbReference>
<keyword evidence="1" id="KW-1133">Transmembrane helix</keyword>
<reference evidence="3" key="1">
    <citation type="submission" date="2018-11" db="EMBL/GenBank/DDBJ databases">
        <authorList>
            <consortium name="Genoscope - CEA"/>
            <person name="William W."/>
        </authorList>
    </citation>
    <scope>NUCLEOTIDE SEQUENCE</scope>
</reference>
<name>A0A3P6CUD0_BRAOL</name>
<evidence type="ECO:0000259" key="2">
    <source>
        <dbReference type="Pfam" id="PF00646"/>
    </source>
</evidence>
<dbReference type="PANTHER" id="PTHR32212">
    <property type="entry name" value="CYCLIN-LIKE F-BOX"/>
    <property type="match status" value="1"/>
</dbReference>
<feature type="transmembrane region" description="Helical" evidence="1">
    <location>
        <begin position="60"/>
        <end position="81"/>
    </location>
</feature>
<dbReference type="AlphaFoldDB" id="A0A3P6CUD0"/>
<dbReference type="InterPro" id="IPR001810">
    <property type="entry name" value="F-box_dom"/>
</dbReference>
<feature type="domain" description="F-box" evidence="2">
    <location>
        <begin position="4"/>
        <end position="43"/>
    </location>
</feature>
<dbReference type="PANTHER" id="PTHR32212:SF375">
    <property type="entry name" value="F-BOX DOMAIN-CONTAINING PROTEIN"/>
    <property type="match status" value="1"/>
</dbReference>
<evidence type="ECO:0000313" key="3">
    <source>
        <dbReference type="EMBL" id="VDD13931.1"/>
    </source>
</evidence>
<organism evidence="3">
    <name type="scientific">Brassica oleracea</name>
    <name type="common">Wild cabbage</name>
    <dbReference type="NCBI Taxonomy" id="3712"/>
    <lineage>
        <taxon>Eukaryota</taxon>
        <taxon>Viridiplantae</taxon>
        <taxon>Streptophyta</taxon>
        <taxon>Embryophyta</taxon>
        <taxon>Tracheophyta</taxon>
        <taxon>Spermatophyta</taxon>
        <taxon>Magnoliopsida</taxon>
        <taxon>eudicotyledons</taxon>
        <taxon>Gunneridae</taxon>
        <taxon>Pentapetalae</taxon>
        <taxon>rosids</taxon>
        <taxon>malvids</taxon>
        <taxon>Brassicales</taxon>
        <taxon>Brassicaceae</taxon>
        <taxon>Brassiceae</taxon>
        <taxon>Brassica</taxon>
    </lineage>
</organism>
<dbReference type="SUPFAM" id="SSF81383">
    <property type="entry name" value="F-box domain"/>
    <property type="match status" value="1"/>
</dbReference>
<evidence type="ECO:0000256" key="1">
    <source>
        <dbReference type="SAM" id="Phobius"/>
    </source>
</evidence>
<sequence length="104" mass="11904">MDRISSLPDDLILKIVSFPRTEVAITTSLLSKGWRDVWKHVPKLEYYQRGLGGSVNTCKIIINIYIEILLQFLVMCANFVFTIIHSVQRRPYGCLGVCIHVKPL</sequence>
<keyword evidence="1" id="KW-0812">Transmembrane</keyword>
<dbReference type="Pfam" id="PF00646">
    <property type="entry name" value="F-box"/>
    <property type="match status" value="1"/>
</dbReference>
<proteinExistence type="predicted"/>